<dbReference type="eggNOG" id="COG1191">
    <property type="taxonomic scope" value="Bacteria"/>
</dbReference>
<evidence type="ECO:0000256" key="3">
    <source>
        <dbReference type="ARBA" id="ARBA00023125"/>
    </source>
</evidence>
<dbReference type="PIRSF" id="PIRSF000770">
    <property type="entry name" value="RNA_pol_sigma-SigE/K"/>
    <property type="match status" value="1"/>
</dbReference>
<dbReference type="SUPFAM" id="SSF88946">
    <property type="entry name" value="Sigma2 domain of RNA polymerase sigma factors"/>
    <property type="match status" value="1"/>
</dbReference>
<sequence length="251" mass="28524">MQSTELSPEEVKELWIEYSRDKDNIDIRNQLVEHYLPLVNIIAGRLAISLPSHVDTDDLKVSGYFGLMDAVSRYDYNRGNKFETYAGIRISGAMKDDLRARDWISVSLRQKIKKYESTIITLEGDLGRTPTDEELADALEVTMDQLHALEQQVSASTIIPLGEYIKFETASSAVNDPTKSLETVEMKETLAKAIDQLSEKERLVIALYYHEELTMKEISQVLHLSEARICQLHTKAVFKLRGFLANEALDL</sequence>
<name>A0A0B2JV70_9FIRM</name>
<dbReference type="InterPro" id="IPR013324">
    <property type="entry name" value="RNA_pol_sigma_r3/r4-like"/>
</dbReference>
<dbReference type="InterPro" id="IPR000943">
    <property type="entry name" value="RNA_pol_sigma70"/>
</dbReference>
<dbReference type="InterPro" id="IPR007624">
    <property type="entry name" value="RNA_pol_sigma70_r3"/>
</dbReference>
<dbReference type="Gene3D" id="1.10.1740.10">
    <property type="match status" value="1"/>
</dbReference>
<dbReference type="GO" id="GO:0016987">
    <property type="term" value="F:sigma factor activity"/>
    <property type="evidence" value="ECO:0007669"/>
    <property type="project" value="UniProtKB-KW"/>
</dbReference>
<dbReference type="Pfam" id="PF04545">
    <property type="entry name" value="Sigma70_r4"/>
    <property type="match status" value="1"/>
</dbReference>
<reference evidence="6 7" key="1">
    <citation type="journal article" date="2013" name="PLoS ONE">
        <title>Identification and characterization of three novel lipases belonging to families II and V from Anaerovibrio lipolyticus 5ST.</title>
        <authorList>
            <person name="Prive F."/>
            <person name="Kaderbhai N.N."/>
            <person name="Girdwood S."/>
            <person name="Worgan H.J."/>
            <person name="Pinloche E."/>
            <person name="Scollan N.D."/>
            <person name="Huws S.A."/>
            <person name="Newbold C.J."/>
        </authorList>
    </citation>
    <scope>NUCLEOTIDE SEQUENCE [LARGE SCALE GENOMIC DNA]</scope>
    <source>
        <strain evidence="6 7">5S</strain>
    </source>
</reference>
<dbReference type="NCBIfam" id="TIGR02479">
    <property type="entry name" value="FliA_WhiG"/>
    <property type="match status" value="1"/>
</dbReference>
<keyword evidence="2" id="KW-0731">Sigma factor</keyword>
<evidence type="ECO:0000256" key="1">
    <source>
        <dbReference type="ARBA" id="ARBA00023015"/>
    </source>
</evidence>
<dbReference type="PRINTS" id="PR00046">
    <property type="entry name" value="SIGMA70FCT"/>
</dbReference>
<dbReference type="STRING" id="82374.NZ47_06015"/>
<dbReference type="PANTHER" id="PTHR30385:SF7">
    <property type="entry name" value="RNA POLYMERASE SIGMA FACTOR FLIA"/>
    <property type="match status" value="1"/>
</dbReference>
<dbReference type="CDD" id="cd06171">
    <property type="entry name" value="Sigma70_r4"/>
    <property type="match status" value="1"/>
</dbReference>
<keyword evidence="3" id="KW-0238">DNA-binding</keyword>
<evidence type="ECO:0000256" key="2">
    <source>
        <dbReference type="ARBA" id="ARBA00023082"/>
    </source>
</evidence>
<evidence type="ECO:0000256" key="4">
    <source>
        <dbReference type="ARBA" id="ARBA00023163"/>
    </source>
</evidence>
<dbReference type="InterPro" id="IPR007630">
    <property type="entry name" value="RNA_pol_sigma70_r4"/>
</dbReference>
<dbReference type="AlphaFoldDB" id="A0A0B2JV70"/>
<dbReference type="GO" id="GO:0006352">
    <property type="term" value="P:DNA-templated transcription initiation"/>
    <property type="evidence" value="ECO:0007669"/>
    <property type="project" value="InterPro"/>
</dbReference>
<organism evidence="6 7">
    <name type="scientific">Anaerovibrio lipolyticus</name>
    <dbReference type="NCBI Taxonomy" id="82374"/>
    <lineage>
        <taxon>Bacteria</taxon>
        <taxon>Bacillati</taxon>
        <taxon>Bacillota</taxon>
        <taxon>Negativicutes</taxon>
        <taxon>Selenomonadales</taxon>
        <taxon>Selenomonadaceae</taxon>
        <taxon>Anaerovibrio</taxon>
    </lineage>
</organism>
<dbReference type="SUPFAM" id="SSF88659">
    <property type="entry name" value="Sigma3 and sigma4 domains of RNA polymerase sigma factors"/>
    <property type="match status" value="2"/>
</dbReference>
<keyword evidence="4" id="KW-0804">Transcription</keyword>
<dbReference type="NCBIfam" id="TIGR02937">
    <property type="entry name" value="sigma70-ECF"/>
    <property type="match status" value="1"/>
</dbReference>
<evidence type="ECO:0000313" key="7">
    <source>
        <dbReference type="Proteomes" id="UP000030993"/>
    </source>
</evidence>
<accession>A0A0B2JV70</accession>
<dbReference type="GO" id="GO:0003677">
    <property type="term" value="F:DNA binding"/>
    <property type="evidence" value="ECO:0007669"/>
    <property type="project" value="UniProtKB-KW"/>
</dbReference>
<gene>
    <name evidence="6" type="ORF">NZ47_06015</name>
</gene>
<evidence type="ECO:0000313" key="6">
    <source>
        <dbReference type="EMBL" id="KHM52220.1"/>
    </source>
</evidence>
<dbReference type="NCBIfam" id="NF005413">
    <property type="entry name" value="PRK06986.1"/>
    <property type="match status" value="1"/>
</dbReference>
<dbReference type="Pfam" id="PF04542">
    <property type="entry name" value="Sigma70_r2"/>
    <property type="match status" value="1"/>
</dbReference>
<dbReference type="InterPro" id="IPR007627">
    <property type="entry name" value="RNA_pol_sigma70_r2"/>
</dbReference>
<dbReference type="EMBL" id="JSCE01000122">
    <property type="protein sequence ID" value="KHM52220.1"/>
    <property type="molecule type" value="Genomic_DNA"/>
</dbReference>
<evidence type="ECO:0000259" key="5">
    <source>
        <dbReference type="PROSITE" id="PS00716"/>
    </source>
</evidence>
<dbReference type="Proteomes" id="UP000030993">
    <property type="component" value="Unassembled WGS sequence"/>
</dbReference>
<dbReference type="Gene3D" id="1.20.140.160">
    <property type="match status" value="1"/>
</dbReference>
<keyword evidence="1" id="KW-0805">Transcription regulation</keyword>
<dbReference type="PANTHER" id="PTHR30385">
    <property type="entry name" value="SIGMA FACTOR F FLAGELLAR"/>
    <property type="match status" value="1"/>
</dbReference>
<feature type="domain" description="RNA polymerase sigma-70" evidence="5">
    <location>
        <begin position="214"/>
        <end position="240"/>
    </location>
</feature>
<dbReference type="Pfam" id="PF04539">
    <property type="entry name" value="Sigma70_r3"/>
    <property type="match status" value="1"/>
</dbReference>
<dbReference type="InterPro" id="IPR014284">
    <property type="entry name" value="RNA_pol_sigma-70_dom"/>
</dbReference>
<dbReference type="RefSeq" id="WP_039207682.1">
    <property type="nucleotide sequence ID" value="NZ_JSCE01000122.1"/>
</dbReference>
<dbReference type="GO" id="GO:0003899">
    <property type="term" value="F:DNA-directed RNA polymerase activity"/>
    <property type="evidence" value="ECO:0007669"/>
    <property type="project" value="InterPro"/>
</dbReference>
<keyword evidence="7" id="KW-1185">Reference proteome</keyword>
<protein>
    <submittedName>
        <fullName evidence="6">RNA polymerase sigma factor WhiG</fullName>
    </submittedName>
</protein>
<proteinExistence type="predicted"/>
<dbReference type="PROSITE" id="PS00716">
    <property type="entry name" value="SIGMA70_2"/>
    <property type="match status" value="1"/>
</dbReference>
<dbReference type="InterPro" id="IPR013325">
    <property type="entry name" value="RNA_pol_sigma_r2"/>
</dbReference>
<comment type="caution">
    <text evidence="6">The sequence shown here is derived from an EMBL/GenBank/DDBJ whole genome shotgun (WGS) entry which is preliminary data.</text>
</comment>
<dbReference type="InterPro" id="IPR012845">
    <property type="entry name" value="RNA_pol_sigma_FliA_WhiG"/>
</dbReference>